<dbReference type="InterPro" id="IPR046357">
    <property type="entry name" value="PPIase_dom_sf"/>
</dbReference>
<dbReference type="AlphaFoldDB" id="A0AAD2FHG8"/>
<dbReference type="GO" id="GO:0003755">
    <property type="term" value="F:peptidyl-prolyl cis-trans isomerase activity"/>
    <property type="evidence" value="ECO:0007669"/>
    <property type="project" value="UniProtKB-KW"/>
</dbReference>
<feature type="region of interest" description="Disordered" evidence="6">
    <location>
        <begin position="1"/>
        <end position="174"/>
    </location>
</feature>
<evidence type="ECO:0000313" key="8">
    <source>
        <dbReference type="EMBL" id="CAJ1938866.1"/>
    </source>
</evidence>
<evidence type="ECO:0000256" key="4">
    <source>
        <dbReference type="ARBA" id="ARBA00023235"/>
    </source>
</evidence>
<dbReference type="EC" id="5.2.1.8" evidence="2 5"/>
<evidence type="ECO:0000313" key="9">
    <source>
        <dbReference type="Proteomes" id="UP001295423"/>
    </source>
</evidence>
<evidence type="ECO:0000256" key="2">
    <source>
        <dbReference type="ARBA" id="ARBA00013194"/>
    </source>
</evidence>
<organism evidence="8 9">
    <name type="scientific">Cylindrotheca closterium</name>
    <dbReference type="NCBI Taxonomy" id="2856"/>
    <lineage>
        <taxon>Eukaryota</taxon>
        <taxon>Sar</taxon>
        <taxon>Stramenopiles</taxon>
        <taxon>Ochrophyta</taxon>
        <taxon>Bacillariophyta</taxon>
        <taxon>Bacillariophyceae</taxon>
        <taxon>Bacillariophycidae</taxon>
        <taxon>Bacillariales</taxon>
        <taxon>Bacillariaceae</taxon>
        <taxon>Cylindrotheca</taxon>
    </lineage>
</organism>
<dbReference type="PANTHER" id="PTHR43811">
    <property type="entry name" value="FKBP-TYPE PEPTIDYL-PROLYL CIS-TRANS ISOMERASE FKPA"/>
    <property type="match status" value="1"/>
</dbReference>
<feature type="domain" description="PPIase FKBP-type" evidence="7">
    <location>
        <begin position="211"/>
        <end position="300"/>
    </location>
</feature>
<proteinExistence type="predicted"/>
<sequence>MGSSRKRSLDSSNHRQVDLSETPKSAKKLKTASISSLSSKKPLKNTPIPEADYGPPKSKKELRALKKAARKSKDVGKNEATQYDAEDKILSKEEYKQKKQQEKKEQRKAMMQELRKQERESIKIRQQKKLNRELNAPKYKQVQAEATNEPKHQQQSEKKNKKKAKKTGSEEDEQDVAMKALKQVLLGTTDESGMTTTTLGVKYKDVVVGTGDEVREKKLVTVQYQLKGGKFKAVLDSSKKFNFRVGKGEVIQGWDIGLLGMRVGGRRQLIVPPKAGYGSQDIGAGPGGLLYFDITLLALR</sequence>
<dbReference type="Proteomes" id="UP001295423">
    <property type="component" value="Unassembled WGS sequence"/>
</dbReference>
<keyword evidence="3 5" id="KW-0697">Rotamase</keyword>
<evidence type="ECO:0000256" key="1">
    <source>
        <dbReference type="ARBA" id="ARBA00000971"/>
    </source>
</evidence>
<dbReference type="PANTHER" id="PTHR43811:SF19">
    <property type="entry name" value="39 KDA FK506-BINDING NUCLEAR PROTEIN"/>
    <property type="match status" value="1"/>
</dbReference>
<evidence type="ECO:0000256" key="3">
    <source>
        <dbReference type="ARBA" id="ARBA00023110"/>
    </source>
</evidence>
<accession>A0AAD2FHG8</accession>
<keyword evidence="4 5" id="KW-0413">Isomerase</keyword>
<evidence type="ECO:0000256" key="5">
    <source>
        <dbReference type="PROSITE-ProRule" id="PRU00277"/>
    </source>
</evidence>
<dbReference type="SUPFAM" id="SSF54534">
    <property type="entry name" value="FKBP-like"/>
    <property type="match status" value="1"/>
</dbReference>
<dbReference type="Gene3D" id="3.10.50.40">
    <property type="match status" value="1"/>
</dbReference>
<feature type="compositionally biased region" description="Basic and acidic residues" evidence="6">
    <location>
        <begin position="148"/>
        <end position="158"/>
    </location>
</feature>
<evidence type="ECO:0000256" key="6">
    <source>
        <dbReference type="SAM" id="MobiDB-lite"/>
    </source>
</evidence>
<feature type="compositionally biased region" description="Basic and acidic residues" evidence="6">
    <location>
        <begin position="7"/>
        <end position="18"/>
    </location>
</feature>
<reference evidence="8" key="1">
    <citation type="submission" date="2023-08" db="EMBL/GenBank/DDBJ databases">
        <authorList>
            <person name="Audoor S."/>
            <person name="Bilcke G."/>
        </authorList>
    </citation>
    <scope>NUCLEOTIDE SEQUENCE</scope>
</reference>
<protein>
    <recommendedName>
        <fullName evidence="2 5">peptidylprolyl isomerase</fullName>
        <ecNumber evidence="2 5">5.2.1.8</ecNumber>
    </recommendedName>
</protein>
<evidence type="ECO:0000259" key="7">
    <source>
        <dbReference type="PROSITE" id="PS50059"/>
    </source>
</evidence>
<comment type="caution">
    <text evidence="8">The sequence shown here is derived from an EMBL/GenBank/DDBJ whole genome shotgun (WGS) entry which is preliminary data.</text>
</comment>
<dbReference type="EMBL" id="CAKOGP040000779">
    <property type="protein sequence ID" value="CAJ1938866.1"/>
    <property type="molecule type" value="Genomic_DNA"/>
</dbReference>
<keyword evidence="9" id="KW-1185">Reference proteome</keyword>
<name>A0AAD2FHG8_9STRA</name>
<comment type="catalytic activity">
    <reaction evidence="1 5">
        <text>[protein]-peptidylproline (omega=180) = [protein]-peptidylproline (omega=0)</text>
        <dbReference type="Rhea" id="RHEA:16237"/>
        <dbReference type="Rhea" id="RHEA-COMP:10747"/>
        <dbReference type="Rhea" id="RHEA-COMP:10748"/>
        <dbReference type="ChEBI" id="CHEBI:83833"/>
        <dbReference type="ChEBI" id="CHEBI:83834"/>
        <dbReference type="EC" id="5.2.1.8"/>
    </reaction>
</comment>
<dbReference type="Pfam" id="PF00254">
    <property type="entry name" value="FKBP_C"/>
    <property type="match status" value="1"/>
</dbReference>
<feature type="compositionally biased region" description="Low complexity" evidence="6">
    <location>
        <begin position="31"/>
        <end position="40"/>
    </location>
</feature>
<gene>
    <name evidence="8" type="ORF">CYCCA115_LOCUS6307</name>
</gene>
<dbReference type="InterPro" id="IPR001179">
    <property type="entry name" value="PPIase_FKBP_dom"/>
</dbReference>
<dbReference type="PROSITE" id="PS50059">
    <property type="entry name" value="FKBP_PPIASE"/>
    <property type="match status" value="1"/>
</dbReference>
<feature type="compositionally biased region" description="Basic and acidic residues" evidence="6">
    <location>
        <begin position="85"/>
        <end position="123"/>
    </location>
</feature>